<protein>
    <submittedName>
        <fullName evidence="2">Uncharacterized protein</fullName>
    </submittedName>
</protein>
<name>A0A1A0HDL6_9ASCO</name>
<evidence type="ECO:0000313" key="2">
    <source>
        <dbReference type="EMBL" id="OBA22018.1"/>
    </source>
</evidence>
<keyword evidence="1" id="KW-0732">Signal</keyword>
<evidence type="ECO:0000256" key="1">
    <source>
        <dbReference type="SAM" id="SignalP"/>
    </source>
</evidence>
<dbReference type="AlphaFoldDB" id="A0A1A0HDL6"/>
<proteinExistence type="predicted"/>
<accession>A0A1A0HDL6</accession>
<sequence>MRRFAIFSLLTLTLAATQQWREIPMIVQDVEGVSPPKYIFIDTDGLANLSDLEFLYVFKDGVMKDNHGYLGLDTEQQLCMGFGESVPFENGYFRYNDDPVFELCTDYIIRYNSGCQILKHIKITIP</sequence>
<comment type="caution">
    <text evidence="2">The sequence shown here is derived from an EMBL/GenBank/DDBJ whole genome shotgun (WGS) entry which is preliminary data.</text>
</comment>
<reference evidence="2 3" key="1">
    <citation type="submission" date="2016-05" db="EMBL/GenBank/DDBJ databases">
        <title>Comparative genomics of biotechnologically important yeasts.</title>
        <authorList>
            <consortium name="DOE Joint Genome Institute"/>
            <person name="Riley R."/>
            <person name="Haridas S."/>
            <person name="Wolfe K.H."/>
            <person name="Lopes M.R."/>
            <person name="Hittinger C.T."/>
            <person name="Goker M."/>
            <person name="Salamov A."/>
            <person name="Wisecaver J."/>
            <person name="Long T.M."/>
            <person name="Aerts A.L."/>
            <person name="Barry K."/>
            <person name="Choi C."/>
            <person name="Clum A."/>
            <person name="Coughlan A.Y."/>
            <person name="Deshpande S."/>
            <person name="Douglass A.P."/>
            <person name="Hanson S.J."/>
            <person name="Klenk H.-P."/>
            <person name="LaButti K."/>
            <person name="Lapidus A."/>
            <person name="Lindquist E."/>
            <person name="Lipzen A."/>
            <person name="Meier-kolthoff J.P."/>
            <person name="Ohm R.A."/>
            <person name="Otillar R.P."/>
            <person name="Pangilinan J."/>
            <person name="Peng Y."/>
            <person name="Rokas A."/>
            <person name="Rosa C.A."/>
            <person name="Scheuner C."/>
            <person name="Sibirny A.A."/>
            <person name="Slot J.C."/>
            <person name="Stielow J.B."/>
            <person name="Sun H."/>
            <person name="Kurtzman C.P."/>
            <person name="Blackwell M."/>
            <person name="Grigoriev I.V."/>
            <person name="Jeffries T.W."/>
        </authorList>
    </citation>
    <scope>NUCLEOTIDE SEQUENCE [LARGE SCALE GENOMIC DNA]</scope>
    <source>
        <strain evidence="2 3">NRRL YB-4993</strain>
    </source>
</reference>
<keyword evidence="3" id="KW-1185">Reference proteome</keyword>
<feature type="chain" id="PRO_5012949646" evidence="1">
    <location>
        <begin position="16"/>
        <end position="126"/>
    </location>
</feature>
<feature type="signal peptide" evidence="1">
    <location>
        <begin position="1"/>
        <end position="15"/>
    </location>
</feature>
<evidence type="ECO:0000313" key="3">
    <source>
        <dbReference type="Proteomes" id="UP000092555"/>
    </source>
</evidence>
<dbReference type="RefSeq" id="XP_018712514.1">
    <property type="nucleotide sequence ID" value="XM_018859217.1"/>
</dbReference>
<dbReference type="EMBL" id="LXTC01000002">
    <property type="protein sequence ID" value="OBA22018.1"/>
    <property type="molecule type" value="Genomic_DNA"/>
</dbReference>
<dbReference type="GeneID" id="30032192"/>
<dbReference type="Proteomes" id="UP000092555">
    <property type="component" value="Unassembled WGS sequence"/>
</dbReference>
<gene>
    <name evidence="2" type="ORF">METBIDRAFT_82055</name>
</gene>
<organism evidence="2 3">
    <name type="scientific">Metschnikowia bicuspidata var. bicuspidata NRRL YB-4993</name>
    <dbReference type="NCBI Taxonomy" id="869754"/>
    <lineage>
        <taxon>Eukaryota</taxon>
        <taxon>Fungi</taxon>
        <taxon>Dikarya</taxon>
        <taxon>Ascomycota</taxon>
        <taxon>Saccharomycotina</taxon>
        <taxon>Pichiomycetes</taxon>
        <taxon>Metschnikowiaceae</taxon>
        <taxon>Metschnikowia</taxon>
    </lineage>
</organism>